<evidence type="ECO:0000259" key="2">
    <source>
        <dbReference type="Pfam" id="PF01370"/>
    </source>
</evidence>
<protein>
    <submittedName>
        <fullName evidence="3">UDP-glucose 4-epimerase</fullName>
    </submittedName>
</protein>
<evidence type="ECO:0000313" key="3">
    <source>
        <dbReference type="EMBL" id="ANY71528.1"/>
    </source>
</evidence>
<dbReference type="EMBL" id="CP016809">
    <property type="protein sequence ID" value="ANY71528.1"/>
    <property type="molecule type" value="Genomic_DNA"/>
</dbReference>
<gene>
    <name evidence="3" type="ORF">BBD41_02445</name>
</gene>
<dbReference type="Pfam" id="PF01370">
    <property type="entry name" value="Epimerase"/>
    <property type="match status" value="1"/>
</dbReference>
<evidence type="ECO:0000256" key="1">
    <source>
        <dbReference type="ARBA" id="ARBA00007637"/>
    </source>
</evidence>
<dbReference type="KEGG" id="pib:BBD41_02445"/>
<organism evidence="3">
    <name type="scientific">Paenibacillus ihbetae</name>
    <dbReference type="NCBI Taxonomy" id="1870820"/>
    <lineage>
        <taxon>Bacteria</taxon>
        <taxon>Bacillati</taxon>
        <taxon>Bacillota</taxon>
        <taxon>Bacilli</taxon>
        <taxon>Bacillales</taxon>
        <taxon>Paenibacillaceae</taxon>
        <taxon>Paenibacillus</taxon>
    </lineage>
</organism>
<dbReference type="RefSeq" id="WP_099476596.1">
    <property type="nucleotide sequence ID" value="NZ_CP016809.1"/>
</dbReference>
<dbReference type="AlphaFoldDB" id="A0A1B2DUZ0"/>
<dbReference type="InterPro" id="IPR001509">
    <property type="entry name" value="Epimerase_deHydtase"/>
</dbReference>
<dbReference type="Gene3D" id="3.40.50.720">
    <property type="entry name" value="NAD(P)-binding Rossmann-like Domain"/>
    <property type="match status" value="1"/>
</dbReference>
<feature type="domain" description="NAD-dependent epimerase/dehydratase" evidence="2">
    <location>
        <begin position="3"/>
        <end position="228"/>
    </location>
</feature>
<dbReference type="Gene3D" id="3.90.25.10">
    <property type="entry name" value="UDP-galactose 4-epimerase, domain 1"/>
    <property type="match status" value="1"/>
</dbReference>
<name>A0A1B2DUZ0_9BACL</name>
<dbReference type="SUPFAM" id="SSF51735">
    <property type="entry name" value="NAD(P)-binding Rossmann-fold domains"/>
    <property type="match status" value="1"/>
</dbReference>
<reference evidence="3" key="1">
    <citation type="submission" date="2016-08" db="EMBL/GenBank/DDBJ databases">
        <title>Complete Genome Seqeunce of Paenibacillus sp. nov. IHBB 9852 from high altitute lake of Indian trans-Himalayas.</title>
        <authorList>
            <person name="Kiran S."/>
            <person name="Swarnkar M.K."/>
            <person name="Rana A."/>
            <person name="Tewari R."/>
            <person name="Gulati A."/>
        </authorList>
    </citation>
    <scope>NUCLEOTIDE SEQUENCE [LARGE SCALE GENOMIC DNA]</scope>
    <source>
        <strain evidence="3">IHBB 9852</strain>
    </source>
</reference>
<sequence>MKMVVTGGAGFIGYHLVNGLVNRGYEVHVIDNLTTGDPGRLHSEAILHVADVNSPHTTEYIARLKPDVVFHLAAQADVQRSITNPRLDADANIMGTLNLLEACRKAGVRKLVYASTAGVYGDLEKPELHENDPLSPISFYALSKMVGEHYVKLYHLFFGLTYTILRYGNVYGPGQTPKGEGGVVAVFGDRLLQKLPLHIYGDGSQTRDFIFVKDVVEANLAAIHHGDQEILHVSTGGSQSINNLVELIRRNHPEPIHIEYHPAKPGDIHHSCLNNSRAREVLGWTPRYRLENGIAETYQSWLQQK</sequence>
<dbReference type="PANTHER" id="PTHR43000">
    <property type="entry name" value="DTDP-D-GLUCOSE 4,6-DEHYDRATASE-RELATED"/>
    <property type="match status" value="1"/>
</dbReference>
<accession>A0A1B2DUZ0</accession>
<dbReference type="InterPro" id="IPR036291">
    <property type="entry name" value="NAD(P)-bd_dom_sf"/>
</dbReference>
<comment type="similarity">
    <text evidence="1">Belongs to the NAD(P)-dependent epimerase/dehydratase family.</text>
</comment>
<proteinExistence type="inferred from homology"/>